<dbReference type="InterPro" id="IPR036390">
    <property type="entry name" value="WH_DNA-bd_sf"/>
</dbReference>
<accession>A0A4R2GII4</accession>
<evidence type="ECO:0000313" key="3">
    <source>
        <dbReference type="Proteomes" id="UP000295221"/>
    </source>
</evidence>
<dbReference type="Proteomes" id="UP000295221">
    <property type="component" value="Unassembled WGS sequence"/>
</dbReference>
<dbReference type="RefSeq" id="WP_132433623.1">
    <property type="nucleotide sequence ID" value="NZ_SLWK01000005.1"/>
</dbReference>
<gene>
    <name evidence="2" type="ORF">EV194_105132</name>
</gene>
<dbReference type="InterPro" id="IPR036388">
    <property type="entry name" value="WH-like_DNA-bd_sf"/>
</dbReference>
<comment type="caution">
    <text evidence="2">The sequence shown here is derived from an EMBL/GenBank/DDBJ whole genome shotgun (WGS) entry which is preliminary data.</text>
</comment>
<name>A0A4R2GII4_9BACT</name>
<reference evidence="2 3" key="1">
    <citation type="submission" date="2019-03" db="EMBL/GenBank/DDBJ databases">
        <title>Genomic Encyclopedia of Type Strains, Phase IV (KMG-IV): sequencing the most valuable type-strain genomes for metagenomic binning, comparative biology and taxonomic classification.</title>
        <authorList>
            <person name="Goeker M."/>
        </authorList>
    </citation>
    <scope>NUCLEOTIDE SEQUENCE [LARGE SCALE GENOMIC DNA]</scope>
    <source>
        <strain evidence="2 3">DSM 24179</strain>
    </source>
</reference>
<dbReference type="AlphaFoldDB" id="A0A4R2GII4"/>
<sequence length="110" mass="12898">MNFIRQIERFQTLNKLIHQQCTGTPDELASRLGISRRQLYAHIEDLKVLGLEISYSRKLGSFYFNESKHLKIEFNLEVLEPEENIKTFGGKLLNLFPCFFYARNETNLAV</sequence>
<dbReference type="Pfam" id="PF08279">
    <property type="entry name" value="HTH_11"/>
    <property type="match status" value="1"/>
</dbReference>
<protein>
    <submittedName>
        <fullName evidence="2">HTH domain-containing protein</fullName>
    </submittedName>
</protein>
<dbReference type="EMBL" id="SLWK01000005">
    <property type="protein sequence ID" value="TCO08328.1"/>
    <property type="molecule type" value="Genomic_DNA"/>
</dbReference>
<evidence type="ECO:0000259" key="1">
    <source>
        <dbReference type="Pfam" id="PF08279"/>
    </source>
</evidence>
<dbReference type="OrthoDB" id="1163801at2"/>
<keyword evidence="3" id="KW-1185">Reference proteome</keyword>
<dbReference type="SUPFAM" id="SSF46785">
    <property type="entry name" value="Winged helix' DNA-binding domain"/>
    <property type="match status" value="1"/>
</dbReference>
<proteinExistence type="predicted"/>
<dbReference type="Gene3D" id="1.10.10.10">
    <property type="entry name" value="Winged helix-like DNA-binding domain superfamily/Winged helix DNA-binding domain"/>
    <property type="match status" value="1"/>
</dbReference>
<feature type="domain" description="Helix-turn-helix type 11" evidence="1">
    <location>
        <begin position="11"/>
        <end position="59"/>
    </location>
</feature>
<dbReference type="InterPro" id="IPR013196">
    <property type="entry name" value="HTH_11"/>
</dbReference>
<organism evidence="2 3">
    <name type="scientific">Natronoflexus pectinivorans</name>
    <dbReference type="NCBI Taxonomy" id="682526"/>
    <lineage>
        <taxon>Bacteria</taxon>
        <taxon>Pseudomonadati</taxon>
        <taxon>Bacteroidota</taxon>
        <taxon>Bacteroidia</taxon>
        <taxon>Marinilabiliales</taxon>
        <taxon>Marinilabiliaceae</taxon>
        <taxon>Natronoflexus</taxon>
    </lineage>
</organism>
<evidence type="ECO:0000313" key="2">
    <source>
        <dbReference type="EMBL" id="TCO08328.1"/>
    </source>
</evidence>